<name>A0A7W8LEJ4_9BURK</name>
<organism evidence="1 2">
    <name type="scientific">Paraburkholderia youngii</name>
    <dbReference type="NCBI Taxonomy" id="2782701"/>
    <lineage>
        <taxon>Bacteria</taxon>
        <taxon>Pseudomonadati</taxon>
        <taxon>Pseudomonadota</taxon>
        <taxon>Betaproteobacteria</taxon>
        <taxon>Burkholderiales</taxon>
        <taxon>Burkholderiaceae</taxon>
        <taxon>Paraburkholderia</taxon>
    </lineage>
</organism>
<comment type="caution">
    <text evidence="1">The sequence shown here is derived from an EMBL/GenBank/DDBJ whole genome shotgun (WGS) entry which is preliminary data.</text>
</comment>
<dbReference type="AlphaFoldDB" id="A0A7W8LEJ4"/>
<dbReference type="RefSeq" id="WP_260332446.1">
    <property type="nucleotide sequence ID" value="NZ_JACHDE010000028.1"/>
</dbReference>
<dbReference type="EMBL" id="JACHDE010000028">
    <property type="protein sequence ID" value="MBB5405188.1"/>
    <property type="molecule type" value="Genomic_DNA"/>
</dbReference>
<evidence type="ECO:0000313" key="2">
    <source>
        <dbReference type="Proteomes" id="UP000592820"/>
    </source>
</evidence>
<proteinExistence type="predicted"/>
<protein>
    <submittedName>
        <fullName evidence="1">Uncharacterized protein</fullName>
    </submittedName>
</protein>
<gene>
    <name evidence="1" type="ORF">HDG41_007284</name>
</gene>
<accession>A0A7W8LEJ4</accession>
<evidence type="ECO:0000313" key="1">
    <source>
        <dbReference type="EMBL" id="MBB5405188.1"/>
    </source>
</evidence>
<dbReference type="Proteomes" id="UP000592820">
    <property type="component" value="Unassembled WGS sequence"/>
</dbReference>
<sequence length="66" mass="7394">MIVPATSAFNVHELAPPSASAVDIEIFCVSFDFRVMLDSPAFAPLSDDERAKVARFRRRDDALRVR</sequence>
<reference evidence="1 2" key="1">
    <citation type="submission" date="2020-08" db="EMBL/GenBank/DDBJ databases">
        <title>Genomic Encyclopedia of Type Strains, Phase IV (KMG-V): Genome sequencing to study the core and pangenomes of soil and plant-associated prokaryotes.</title>
        <authorList>
            <person name="Whitman W."/>
        </authorList>
    </citation>
    <scope>NUCLEOTIDE SEQUENCE [LARGE SCALE GENOMIC DNA]</scope>
    <source>
        <strain evidence="1 2">JPY162</strain>
    </source>
</reference>